<dbReference type="InterPro" id="IPR049809">
    <property type="entry name" value="YehF/YfeS-like_WGR"/>
</dbReference>
<protein>
    <recommendedName>
        <fullName evidence="1">WGR domain-containing protein</fullName>
    </recommendedName>
</protein>
<reference evidence="2" key="1">
    <citation type="submission" date="2022-04" db="EMBL/GenBank/DDBJ databases">
        <title>Complete genome sequence of a cyanobacterium, Nostoc sp. SO-36, isolated in Antarctica.</title>
        <authorList>
            <person name="Kanesaki Y."/>
            <person name="Effendi D."/>
            <person name="Sakamoto T."/>
            <person name="Ohtani S."/>
            <person name="Awai K."/>
        </authorList>
    </citation>
    <scope>NUCLEOTIDE SEQUENCE</scope>
    <source>
        <strain evidence="2">SO-36</strain>
        <plasmid evidence="2">pANSO36A</plasmid>
    </source>
</reference>
<evidence type="ECO:0000313" key="3">
    <source>
        <dbReference type="Proteomes" id="UP001055453"/>
    </source>
</evidence>
<geneLocation type="plasmid" evidence="2 3">
    <name>pANSO36A</name>
</geneLocation>
<dbReference type="SUPFAM" id="SSF142921">
    <property type="entry name" value="WGR domain-like"/>
    <property type="match status" value="1"/>
</dbReference>
<evidence type="ECO:0000313" key="2">
    <source>
        <dbReference type="EMBL" id="BDI20677.1"/>
    </source>
</evidence>
<dbReference type="InterPro" id="IPR036930">
    <property type="entry name" value="WGR_dom_sf"/>
</dbReference>
<feature type="domain" description="WGR" evidence="1">
    <location>
        <begin position="1"/>
        <end position="83"/>
    </location>
</feature>
<sequence length="189" mass="21396">MKTMETYLVFVDAVNNSNKFWSAKVEGSSLTVEWGRVGYNSQKKVHSLLNHQQAVFKFHNLVAEKKSKGYRESQPQMDGDRSISDIRRAIQLLNTIRLAVANRNFGDTYISALNEYLKIVPTPLGMQIDYHRVYRTVEDIDYQRELLNSLLATSAPIVAVVAVGHAPEAAAETAVVSLKTISKKFWRHL</sequence>
<proteinExistence type="predicted"/>
<dbReference type="EMBL" id="AP025733">
    <property type="protein sequence ID" value="BDI20677.1"/>
    <property type="molecule type" value="Genomic_DNA"/>
</dbReference>
<dbReference type="Pfam" id="PF05406">
    <property type="entry name" value="WGR"/>
    <property type="match status" value="1"/>
</dbReference>
<dbReference type="Gene3D" id="2.20.140.10">
    <property type="entry name" value="WGR domain"/>
    <property type="match status" value="1"/>
</dbReference>
<name>A0ABN6QGV8_NOSCO</name>
<organism evidence="2 3">
    <name type="scientific">Nostoc cf. commune SO-36</name>
    <dbReference type="NCBI Taxonomy" id="449208"/>
    <lineage>
        <taxon>Bacteria</taxon>
        <taxon>Bacillati</taxon>
        <taxon>Cyanobacteriota</taxon>
        <taxon>Cyanophyceae</taxon>
        <taxon>Nostocales</taxon>
        <taxon>Nostocaceae</taxon>
        <taxon>Nostoc</taxon>
    </lineage>
</organism>
<dbReference type="SUPFAM" id="SSF47587">
    <property type="entry name" value="Domain of poly(ADP-ribose) polymerase"/>
    <property type="match status" value="1"/>
</dbReference>
<dbReference type="SMART" id="SM00773">
    <property type="entry name" value="WGR"/>
    <property type="match status" value="1"/>
</dbReference>
<keyword evidence="3" id="KW-1185">Reference proteome</keyword>
<dbReference type="InterPro" id="IPR008893">
    <property type="entry name" value="WGR_domain"/>
</dbReference>
<dbReference type="InterPro" id="IPR036616">
    <property type="entry name" value="Poly(ADP-ribose)pol_reg_dom_sf"/>
</dbReference>
<accession>A0ABN6QGV8</accession>
<dbReference type="CDD" id="cd07996">
    <property type="entry name" value="WGR_MMR_like"/>
    <property type="match status" value="1"/>
</dbReference>
<keyword evidence="2" id="KW-0614">Plasmid</keyword>
<gene>
    <name evidence="2" type="ORF">ANSO36C_64790</name>
</gene>
<dbReference type="PROSITE" id="PS51977">
    <property type="entry name" value="WGR"/>
    <property type="match status" value="1"/>
</dbReference>
<dbReference type="Proteomes" id="UP001055453">
    <property type="component" value="Plasmid pANSO36A"/>
</dbReference>
<evidence type="ECO:0000259" key="1">
    <source>
        <dbReference type="PROSITE" id="PS51977"/>
    </source>
</evidence>